<accession>M2AVA5</accession>
<proteinExistence type="predicted"/>
<keyword evidence="2" id="KW-1185">Reference proteome</keyword>
<dbReference type="Proteomes" id="UP000011529">
    <property type="component" value="Unassembled WGS sequence"/>
</dbReference>
<comment type="caution">
    <text evidence="1">The sequence shown here is derived from an EMBL/GenBank/DDBJ whole genome shotgun (WGS) entry which is preliminary data.</text>
</comment>
<reference evidence="1" key="2">
    <citation type="journal article" date="2013" name="Mar. Genomics">
        <title>Expression of sulfatases in Rhodopirellula baltica and the diversity of sulfatases in the genus Rhodopirellula.</title>
        <authorList>
            <person name="Wegner C.E."/>
            <person name="Richter-Heitmann T."/>
            <person name="Klindworth A."/>
            <person name="Klockow C."/>
            <person name="Richter M."/>
            <person name="Achstetter T."/>
            <person name="Glockner F.O."/>
            <person name="Harder J."/>
        </authorList>
    </citation>
    <scope>NUCLEOTIDE SEQUENCE [LARGE SCALE GENOMIC DNA]</scope>
    <source>
        <strain evidence="1">6C</strain>
    </source>
</reference>
<protein>
    <submittedName>
        <fullName evidence="1">Uncharacterized protein</fullName>
    </submittedName>
</protein>
<name>M2AVA5_9BACT</name>
<evidence type="ECO:0000313" key="1">
    <source>
        <dbReference type="EMBL" id="EMB13453.1"/>
    </source>
</evidence>
<reference evidence="1" key="1">
    <citation type="submission" date="2012-11" db="EMBL/GenBank/DDBJ databases">
        <title>Permanent draft genomes of Rhodopirellula europaea strain SH398 and 6C.</title>
        <authorList>
            <person name="Richter M."/>
            <person name="Richter-Heitmann T."/>
            <person name="Frank C."/>
            <person name="Harder J."/>
            <person name="Glockner F.O."/>
        </authorList>
    </citation>
    <scope>NUCLEOTIDE SEQUENCE</scope>
    <source>
        <strain evidence="1">6C</strain>
    </source>
</reference>
<dbReference type="AlphaFoldDB" id="M2AVA5"/>
<organism evidence="1 2">
    <name type="scientific">Rhodopirellula europaea 6C</name>
    <dbReference type="NCBI Taxonomy" id="1263867"/>
    <lineage>
        <taxon>Bacteria</taxon>
        <taxon>Pseudomonadati</taxon>
        <taxon>Planctomycetota</taxon>
        <taxon>Planctomycetia</taxon>
        <taxon>Pirellulales</taxon>
        <taxon>Pirellulaceae</taxon>
        <taxon>Rhodopirellula</taxon>
    </lineage>
</organism>
<gene>
    <name evidence="1" type="ORF">RE6C_05811</name>
</gene>
<dbReference type="EMBL" id="ANMO01000259">
    <property type="protein sequence ID" value="EMB13453.1"/>
    <property type="molecule type" value="Genomic_DNA"/>
</dbReference>
<evidence type="ECO:0000313" key="2">
    <source>
        <dbReference type="Proteomes" id="UP000011529"/>
    </source>
</evidence>
<dbReference type="PATRIC" id="fig|1263867.3.peg.6227"/>
<sequence length="45" mass="4748">MIQSAEASECVCGKVGAWSYESTHATCNPSGCSFALERPRSLVIA</sequence>